<keyword evidence="2" id="KW-1185">Reference proteome</keyword>
<evidence type="ECO:0000313" key="1">
    <source>
        <dbReference type="EMBL" id="KAJ2937093.1"/>
    </source>
</evidence>
<reference evidence="1" key="1">
    <citation type="submission" date="2022-06" db="EMBL/GenBank/DDBJ databases">
        <title>Genome Sequence of Candolleomyces eurysporus.</title>
        <authorList>
            <person name="Buettner E."/>
        </authorList>
    </citation>
    <scope>NUCLEOTIDE SEQUENCE</scope>
    <source>
        <strain evidence="1">VTCC 930004</strain>
    </source>
</reference>
<proteinExistence type="predicted"/>
<dbReference type="Proteomes" id="UP001140091">
    <property type="component" value="Unassembled WGS sequence"/>
</dbReference>
<evidence type="ECO:0000313" key="2">
    <source>
        <dbReference type="Proteomes" id="UP001140091"/>
    </source>
</evidence>
<dbReference type="AlphaFoldDB" id="A0A9W8JNB7"/>
<comment type="caution">
    <text evidence="1">The sequence shown here is derived from an EMBL/GenBank/DDBJ whole genome shotgun (WGS) entry which is preliminary data.</text>
</comment>
<dbReference type="OrthoDB" id="2614383at2759"/>
<name>A0A9W8JNB7_9AGAR</name>
<protein>
    <recommendedName>
        <fullName evidence="3">G domain-containing protein</fullName>
    </recommendedName>
</protein>
<accession>A0A9W8JNB7</accession>
<gene>
    <name evidence="1" type="ORF">H1R20_g10</name>
</gene>
<evidence type="ECO:0008006" key="3">
    <source>
        <dbReference type="Google" id="ProtNLM"/>
    </source>
</evidence>
<dbReference type="InterPro" id="IPR027417">
    <property type="entry name" value="P-loop_NTPase"/>
</dbReference>
<sequence length="241" mass="27197">MGVATFTLPSTHPVCPQRRLVLVDTPGFDDTEEGERETLRKISVWLASVYESRDLKVKVAGLVYLHSIGQVRMAGSALLSYELFRSICGPIALRSVVMASTQWETVLFNPSAGPVREGELKEFWKEALDQGAIYRRIDVKEPKRDTNDIIEYIVEKHTVAVQIQKELVELGKRVAETEAAQKLKEKLESWLGDPQTKDLSQEKEEQLKEFPVDDGFVNRVKRLLRLKSDSSSPCVPPIESS</sequence>
<dbReference type="EMBL" id="JANBPK010000001">
    <property type="protein sequence ID" value="KAJ2937093.1"/>
    <property type="molecule type" value="Genomic_DNA"/>
</dbReference>
<feature type="non-terminal residue" evidence="1">
    <location>
        <position position="1"/>
    </location>
</feature>
<dbReference type="Gene3D" id="3.40.50.300">
    <property type="entry name" value="P-loop containing nucleotide triphosphate hydrolases"/>
    <property type="match status" value="1"/>
</dbReference>
<organism evidence="1 2">
    <name type="scientific">Candolleomyces eurysporus</name>
    <dbReference type="NCBI Taxonomy" id="2828524"/>
    <lineage>
        <taxon>Eukaryota</taxon>
        <taxon>Fungi</taxon>
        <taxon>Dikarya</taxon>
        <taxon>Basidiomycota</taxon>
        <taxon>Agaricomycotina</taxon>
        <taxon>Agaricomycetes</taxon>
        <taxon>Agaricomycetidae</taxon>
        <taxon>Agaricales</taxon>
        <taxon>Agaricineae</taxon>
        <taxon>Psathyrellaceae</taxon>
        <taxon>Candolleomyces</taxon>
    </lineage>
</organism>